<gene>
    <name evidence="1" type="ORF">K1T71_008092</name>
</gene>
<evidence type="ECO:0000313" key="1">
    <source>
        <dbReference type="EMBL" id="KAJ0175918.1"/>
    </source>
</evidence>
<comment type="caution">
    <text evidence="1">The sequence shown here is derived from an EMBL/GenBank/DDBJ whole genome shotgun (WGS) entry which is preliminary data.</text>
</comment>
<dbReference type="Proteomes" id="UP000824533">
    <property type="component" value="Linkage Group LG14"/>
</dbReference>
<organism evidence="1 2">
    <name type="scientific">Dendrolimus kikuchii</name>
    <dbReference type="NCBI Taxonomy" id="765133"/>
    <lineage>
        <taxon>Eukaryota</taxon>
        <taxon>Metazoa</taxon>
        <taxon>Ecdysozoa</taxon>
        <taxon>Arthropoda</taxon>
        <taxon>Hexapoda</taxon>
        <taxon>Insecta</taxon>
        <taxon>Pterygota</taxon>
        <taxon>Neoptera</taxon>
        <taxon>Endopterygota</taxon>
        <taxon>Lepidoptera</taxon>
        <taxon>Glossata</taxon>
        <taxon>Ditrysia</taxon>
        <taxon>Bombycoidea</taxon>
        <taxon>Lasiocampidae</taxon>
        <taxon>Dendrolimus</taxon>
    </lineage>
</organism>
<name>A0ACC1CX49_9NEOP</name>
<proteinExistence type="predicted"/>
<reference evidence="1 2" key="1">
    <citation type="journal article" date="2021" name="Front. Genet.">
        <title>Chromosome-Level Genome Assembly Reveals Significant Gene Expansion in the Toll and IMD Signaling Pathways of Dendrolimus kikuchii.</title>
        <authorList>
            <person name="Zhou J."/>
            <person name="Wu P."/>
            <person name="Xiong Z."/>
            <person name="Liu N."/>
            <person name="Zhao N."/>
            <person name="Ji M."/>
            <person name="Qiu Y."/>
            <person name="Yang B."/>
        </authorList>
    </citation>
    <scope>NUCLEOTIDE SEQUENCE [LARGE SCALE GENOMIC DNA]</scope>
    <source>
        <strain evidence="1">Ann1</strain>
    </source>
</reference>
<keyword evidence="2" id="KW-1185">Reference proteome</keyword>
<sequence length="416" mass="48517">MDEEHDVLDTTQLCYEGGFDEQVANLLKSVRLTRQEVENLSQLFDDLEGALQNTWPGCRVIPFGSIVTGMGIRTSDVDCYIELPSFVLRKRSLVVTARNVLGKYPQIFQNLFAVVSAKVPIVKLHHVPTNRHCDVNFHSVTGVRNTKLLAFLLHLDKRALTLAIIIKYWSKVHAITGTNLMPSYAMMHLVIFYLQQEKVLPPICELQKHVPPEITDHWNTAFDDRTPYVSCNNKSLYHLLGGFFKFYNKFNFFESVISMYEGRALNKKEFENVDRVSDIYYLYKDNVRKDYCKMLRIDSYMCVQDPFELNRNLTVAVYPKLTQRILDYFKSASSAYENETRNNFLKVILTRTHKDDFLVKPKTFNDHEALLQKQKLINRPHARKKGFKSNKFNKKAFKNRFTIMFEQLHQKKAGKS</sequence>
<evidence type="ECO:0000313" key="2">
    <source>
        <dbReference type="Proteomes" id="UP000824533"/>
    </source>
</evidence>
<dbReference type="EMBL" id="CM034400">
    <property type="protein sequence ID" value="KAJ0175918.1"/>
    <property type="molecule type" value="Genomic_DNA"/>
</dbReference>
<protein>
    <submittedName>
        <fullName evidence="1">Uncharacterized protein</fullName>
    </submittedName>
</protein>
<accession>A0ACC1CX49</accession>